<dbReference type="PROSITE" id="PS51155">
    <property type="entry name" value="CHIT_BIND_RR_2"/>
    <property type="match status" value="1"/>
</dbReference>
<dbReference type="PRINTS" id="PR00947">
    <property type="entry name" value="CUTICLE"/>
</dbReference>
<dbReference type="InterPro" id="IPR000618">
    <property type="entry name" value="Insect_cuticle"/>
</dbReference>
<feature type="signal peptide" evidence="3">
    <location>
        <begin position="1"/>
        <end position="24"/>
    </location>
</feature>
<reference evidence="4" key="1">
    <citation type="submission" date="2018-04" db="EMBL/GenBank/DDBJ databases">
        <title>Transcriptome of Schizaphis graminum biotype I.</title>
        <authorList>
            <person name="Scully E.D."/>
            <person name="Geib S.M."/>
            <person name="Palmer N.A."/>
            <person name="Koch K."/>
            <person name="Bradshaw J."/>
            <person name="Heng-Moss T."/>
            <person name="Sarath G."/>
        </authorList>
    </citation>
    <scope>NUCLEOTIDE SEQUENCE</scope>
</reference>
<dbReference type="GO" id="GO:0008010">
    <property type="term" value="F:structural constituent of chitin-based larval cuticle"/>
    <property type="evidence" value="ECO:0007669"/>
    <property type="project" value="TreeGrafter"/>
</dbReference>
<feature type="chain" id="PRO_5015595928" evidence="3">
    <location>
        <begin position="25"/>
        <end position="202"/>
    </location>
</feature>
<dbReference type="EMBL" id="GGMR01013152">
    <property type="protein sequence ID" value="MBY25771.1"/>
    <property type="molecule type" value="Transcribed_RNA"/>
</dbReference>
<dbReference type="GO" id="GO:0062129">
    <property type="term" value="C:chitin-based extracellular matrix"/>
    <property type="evidence" value="ECO:0007669"/>
    <property type="project" value="TreeGrafter"/>
</dbReference>
<evidence type="ECO:0000256" key="1">
    <source>
        <dbReference type="ARBA" id="ARBA00022460"/>
    </source>
</evidence>
<dbReference type="InterPro" id="IPR050468">
    <property type="entry name" value="Cuticle_Struct_Prot"/>
</dbReference>
<keyword evidence="3" id="KW-0732">Signal</keyword>
<accession>A0A2S2P8J4</accession>
<dbReference type="Pfam" id="PF00379">
    <property type="entry name" value="Chitin_bind_4"/>
    <property type="match status" value="1"/>
</dbReference>
<protein>
    <submittedName>
        <fullName evidence="4">Endocuticle structural glycoprotein SgAbd-9</fullName>
    </submittedName>
</protein>
<evidence type="ECO:0000256" key="3">
    <source>
        <dbReference type="SAM" id="SignalP"/>
    </source>
</evidence>
<name>A0A2S2P8J4_SCHGA</name>
<evidence type="ECO:0000313" key="4">
    <source>
        <dbReference type="EMBL" id="MBY25771.1"/>
    </source>
</evidence>
<gene>
    <name evidence="4" type="primary">CUD9</name>
    <name evidence="4" type="ORF">g.62392</name>
</gene>
<organism evidence="4">
    <name type="scientific">Schizaphis graminum</name>
    <name type="common">Green bug aphid</name>
    <dbReference type="NCBI Taxonomy" id="13262"/>
    <lineage>
        <taxon>Eukaryota</taxon>
        <taxon>Metazoa</taxon>
        <taxon>Ecdysozoa</taxon>
        <taxon>Arthropoda</taxon>
        <taxon>Hexapoda</taxon>
        <taxon>Insecta</taxon>
        <taxon>Pterygota</taxon>
        <taxon>Neoptera</taxon>
        <taxon>Paraneoptera</taxon>
        <taxon>Hemiptera</taxon>
        <taxon>Sternorrhyncha</taxon>
        <taxon>Aphidomorpha</taxon>
        <taxon>Aphidoidea</taxon>
        <taxon>Aphididae</taxon>
        <taxon>Aphidini</taxon>
        <taxon>Schizaphis</taxon>
    </lineage>
</organism>
<dbReference type="InterPro" id="IPR031311">
    <property type="entry name" value="CHIT_BIND_RR_consensus"/>
</dbReference>
<dbReference type="AlphaFoldDB" id="A0A2S2P8J4"/>
<dbReference type="PROSITE" id="PS00233">
    <property type="entry name" value="CHIT_BIND_RR_1"/>
    <property type="match status" value="1"/>
</dbReference>
<evidence type="ECO:0000256" key="2">
    <source>
        <dbReference type="PROSITE-ProRule" id="PRU00497"/>
    </source>
</evidence>
<proteinExistence type="predicted"/>
<dbReference type="PANTHER" id="PTHR10380:SF173">
    <property type="entry name" value="CUTICULAR PROTEIN 47EF, ISOFORM C-RELATED"/>
    <property type="match status" value="1"/>
</dbReference>
<dbReference type="PANTHER" id="PTHR10380">
    <property type="entry name" value="CUTICLE PROTEIN"/>
    <property type="match status" value="1"/>
</dbReference>
<sequence>MSGFKVVMRFAGITALLLVAGCSSQTAPPASVQVVSTSPVPSPSPYFNTFRPAAYPQQYIGGPQQQFNGVLPQQFIGGSNIPQRFYNNGPNPAYVGQFVPILQHSFDITPDGSYSFSYQSADGTQRQESGGLRYSSVQGYPPAMAVQGSYSAITPEGVPIEVAYIADEHGYQPTGPSVHPAIQRAVAQQVAQAKLEPPHFNK</sequence>
<keyword evidence="1 2" id="KW-0193">Cuticle</keyword>
<dbReference type="PROSITE" id="PS51257">
    <property type="entry name" value="PROKAR_LIPOPROTEIN"/>
    <property type="match status" value="1"/>
</dbReference>